<dbReference type="Proteomes" id="UP001165065">
    <property type="component" value="Unassembled WGS sequence"/>
</dbReference>
<organism evidence="3 4">
    <name type="scientific">Triparma columacea</name>
    <dbReference type="NCBI Taxonomy" id="722753"/>
    <lineage>
        <taxon>Eukaryota</taxon>
        <taxon>Sar</taxon>
        <taxon>Stramenopiles</taxon>
        <taxon>Ochrophyta</taxon>
        <taxon>Bolidophyceae</taxon>
        <taxon>Parmales</taxon>
        <taxon>Triparmaceae</taxon>
        <taxon>Triparma</taxon>
    </lineage>
</organism>
<gene>
    <name evidence="3" type="ORF">TrCOL_g13421</name>
</gene>
<feature type="transmembrane region" description="Helical" evidence="1">
    <location>
        <begin position="127"/>
        <end position="145"/>
    </location>
</feature>
<keyword evidence="1" id="KW-0812">Transmembrane</keyword>
<evidence type="ECO:0000313" key="3">
    <source>
        <dbReference type="EMBL" id="GMI41223.1"/>
    </source>
</evidence>
<feature type="transmembrane region" description="Helical" evidence="1">
    <location>
        <begin position="198"/>
        <end position="219"/>
    </location>
</feature>
<dbReference type="AlphaFoldDB" id="A0A9W7L8X7"/>
<evidence type="ECO:0000256" key="1">
    <source>
        <dbReference type="SAM" id="Phobius"/>
    </source>
</evidence>
<comment type="caution">
    <text evidence="3">The sequence shown here is derived from an EMBL/GenBank/DDBJ whole genome shotgun (WGS) entry which is preliminary data.</text>
</comment>
<evidence type="ECO:0000256" key="2">
    <source>
        <dbReference type="SAM" id="SignalP"/>
    </source>
</evidence>
<reference evidence="4" key="1">
    <citation type="journal article" date="2023" name="Commun. Biol.">
        <title>Genome analysis of Parmales, the sister group of diatoms, reveals the evolutionary specialization of diatoms from phago-mixotrophs to photoautotrophs.</title>
        <authorList>
            <person name="Ban H."/>
            <person name="Sato S."/>
            <person name="Yoshikawa S."/>
            <person name="Yamada K."/>
            <person name="Nakamura Y."/>
            <person name="Ichinomiya M."/>
            <person name="Sato N."/>
            <person name="Blanc-Mathieu R."/>
            <person name="Endo H."/>
            <person name="Kuwata A."/>
            <person name="Ogata H."/>
        </authorList>
    </citation>
    <scope>NUCLEOTIDE SEQUENCE [LARGE SCALE GENOMIC DNA]</scope>
</reference>
<feature type="transmembrane region" description="Helical" evidence="1">
    <location>
        <begin position="231"/>
        <end position="250"/>
    </location>
</feature>
<name>A0A9W7L8X7_9STRA</name>
<evidence type="ECO:0000313" key="4">
    <source>
        <dbReference type="Proteomes" id="UP001165065"/>
    </source>
</evidence>
<accession>A0A9W7L8X7</accession>
<keyword evidence="1" id="KW-0472">Membrane</keyword>
<keyword evidence="4" id="KW-1185">Reference proteome</keyword>
<sequence length="260" mass="28155">MWMLIRMAAFLGATLAFKPFVSRKALPRLTNAPNTHYLNPGPPHPSNLSVLGAVKAPADVDGVDPYDGFPSVFRPVAEFIDSNTGGWALSYADCTPEDETTLGGVAFLLTNVAYLVVGGVLWNRGEVTLGLLTEVAGIFSYIYHYNQLAARGANSPAVRLSLLIDYFTAGSALIFGTGMLFEEVGSEIFAGGLTGVNILAASPSLTAALVCGFLAVLNLRLCWVWERGKTYLFFHSLWHIFSAATCYFVGADWNGGNWWW</sequence>
<dbReference type="OrthoDB" id="194331at2759"/>
<keyword evidence="1" id="KW-1133">Transmembrane helix</keyword>
<feature type="transmembrane region" description="Helical" evidence="1">
    <location>
        <begin position="157"/>
        <end position="178"/>
    </location>
</feature>
<feature type="signal peptide" evidence="2">
    <location>
        <begin position="1"/>
        <end position="16"/>
    </location>
</feature>
<dbReference type="EMBL" id="BRYA01000145">
    <property type="protein sequence ID" value="GMI41223.1"/>
    <property type="molecule type" value="Genomic_DNA"/>
</dbReference>
<proteinExistence type="predicted"/>
<protein>
    <submittedName>
        <fullName evidence="3">Uncharacterized protein</fullName>
    </submittedName>
</protein>
<feature type="chain" id="PRO_5040912679" evidence="2">
    <location>
        <begin position="17"/>
        <end position="260"/>
    </location>
</feature>
<keyword evidence="2" id="KW-0732">Signal</keyword>